<feature type="repeat" description="ANK" evidence="3">
    <location>
        <begin position="495"/>
        <end position="527"/>
    </location>
</feature>
<evidence type="ECO:0000313" key="5">
    <source>
        <dbReference type="Ensembl" id="ENSHHUP00000022704.1"/>
    </source>
</evidence>
<evidence type="ECO:0000256" key="3">
    <source>
        <dbReference type="PROSITE-ProRule" id="PRU00023"/>
    </source>
</evidence>
<reference evidence="5" key="2">
    <citation type="submission" date="2025-08" db="UniProtKB">
        <authorList>
            <consortium name="Ensembl"/>
        </authorList>
    </citation>
    <scope>IDENTIFICATION</scope>
</reference>
<organism evidence="5 6">
    <name type="scientific">Hucho hucho</name>
    <name type="common">huchen</name>
    <dbReference type="NCBI Taxonomy" id="62062"/>
    <lineage>
        <taxon>Eukaryota</taxon>
        <taxon>Metazoa</taxon>
        <taxon>Chordata</taxon>
        <taxon>Craniata</taxon>
        <taxon>Vertebrata</taxon>
        <taxon>Euteleostomi</taxon>
        <taxon>Actinopterygii</taxon>
        <taxon>Neopterygii</taxon>
        <taxon>Teleostei</taxon>
        <taxon>Protacanthopterygii</taxon>
        <taxon>Salmoniformes</taxon>
        <taxon>Salmonidae</taxon>
        <taxon>Salmoninae</taxon>
        <taxon>Hucho</taxon>
    </lineage>
</organism>
<dbReference type="PRINTS" id="PR01415">
    <property type="entry name" value="ANKYRIN"/>
</dbReference>
<evidence type="ECO:0000313" key="6">
    <source>
        <dbReference type="Proteomes" id="UP000314982"/>
    </source>
</evidence>
<dbReference type="PANTHER" id="PTHR24198:SF175">
    <property type="entry name" value="ANKYRIN REPEAT AND PROTEIN KINASE DOMAIN-CONTAINING PROTEIN 1"/>
    <property type="match status" value="1"/>
</dbReference>
<dbReference type="GO" id="GO:0005737">
    <property type="term" value="C:cytoplasm"/>
    <property type="evidence" value="ECO:0007669"/>
    <property type="project" value="TreeGrafter"/>
</dbReference>
<dbReference type="GO" id="GO:0005524">
    <property type="term" value="F:ATP binding"/>
    <property type="evidence" value="ECO:0007669"/>
    <property type="project" value="InterPro"/>
</dbReference>
<keyword evidence="6" id="KW-1185">Reference proteome</keyword>
<feature type="repeat" description="ANK" evidence="3">
    <location>
        <begin position="362"/>
        <end position="394"/>
    </location>
</feature>
<dbReference type="InterPro" id="IPR001245">
    <property type="entry name" value="Ser-Thr/Tyr_kinase_cat_dom"/>
</dbReference>
<feature type="repeat" description="ANK" evidence="3">
    <location>
        <begin position="660"/>
        <end position="692"/>
    </location>
</feature>
<feature type="domain" description="Protein kinase" evidence="4">
    <location>
        <begin position="20"/>
        <end position="287"/>
    </location>
</feature>
<feature type="repeat" description="ANK" evidence="3">
    <location>
        <begin position="561"/>
        <end position="593"/>
    </location>
</feature>
<feature type="repeat" description="ANK" evidence="3">
    <location>
        <begin position="693"/>
        <end position="725"/>
    </location>
</feature>
<dbReference type="InterPro" id="IPR036770">
    <property type="entry name" value="Ankyrin_rpt-contain_sf"/>
</dbReference>
<dbReference type="Pfam" id="PF00023">
    <property type="entry name" value="Ank"/>
    <property type="match status" value="3"/>
</dbReference>
<dbReference type="STRING" id="62062.ENSHHUP00000022704"/>
<reference evidence="6" key="1">
    <citation type="submission" date="2018-06" db="EMBL/GenBank/DDBJ databases">
        <title>Genome assembly of Danube salmon.</title>
        <authorList>
            <person name="Macqueen D.J."/>
            <person name="Gundappa M.K."/>
        </authorList>
    </citation>
    <scope>NUCLEOTIDE SEQUENCE [LARGE SCALE GENOMIC DNA]</scope>
</reference>
<dbReference type="InterPro" id="IPR002110">
    <property type="entry name" value="Ankyrin_rpt"/>
</dbReference>
<sequence length="749" mass="83517">MDCVEGCLEKFRIFKKDDFESDWIKVKERSFGQVYRVKLKLWREKCALKSFNTTLTGTSFYRRMIEEASKMEKVTFKYIVSIYGVCNDPPSMVMEYMSNGSLDHLLTSHMLMWPKKFQMIHEVTMGMNFLHSMNPPLLHLNLKPSNILIDDHLHIKISDFGLIKWEEAGNKKEFIEHLTARGNIFYIPPETFTLCPEHPGTKFDVYSFSIVMWEILTQKKPYQGGKRSSTTTVLMKVSSGRRPGLEKIPDDKPQECEQMITIMQQCWDQDARERPDFSDTVRKTEALSDILGIGGCSNGDKTHKPDYTMLSPSFRRKSTCSLANPPDMSNTRDDILNILSRKDFENFRQALRKEHVSMLFKDNNTLLHYTVVSGDTESVKHVLSLGAEVNSQSVRGYTPLIVAVLHMFHEICSLLTEHEADVKLGDGDQWTPLHFAAQSGDSRVVRLLLDSGAQPSIKEKAGWTPLHLATQNGHENIVRLLLTRLGSADEHEEVHGRTALHMASAYGHLAIAKLLLSMGVDPNGTDHSLSTALHLAAEEGHNRVARQLVTAGADVNFLDSRHYTPLHFAALKGHTGICRLLLGNGANPNPRTLQGWTPMHLAALKGHATTVLELEAHQGSMDLPGKGGWTPLHLACHHGQEEVVSKLLSAKANPNVAEDSGWTALHLACKGGLFPSVLQLISHRANVNAQNKSQATPLHLAAQNGSVPIIKALLMNGAERSSKDLTGCTALSLARKCQKEEVVQLLEDS</sequence>
<reference evidence="5" key="3">
    <citation type="submission" date="2025-09" db="UniProtKB">
        <authorList>
            <consortium name="Ensembl"/>
        </authorList>
    </citation>
    <scope>IDENTIFICATION</scope>
</reference>
<dbReference type="SMART" id="SM00248">
    <property type="entry name" value="ANK"/>
    <property type="match status" value="11"/>
</dbReference>
<dbReference type="GO" id="GO:0010564">
    <property type="term" value="P:regulation of cell cycle process"/>
    <property type="evidence" value="ECO:0007669"/>
    <property type="project" value="TreeGrafter"/>
</dbReference>
<dbReference type="AlphaFoldDB" id="A0A4W5LA85"/>
<dbReference type="PROSITE" id="PS50088">
    <property type="entry name" value="ANK_REPEAT"/>
    <property type="match status" value="9"/>
</dbReference>
<dbReference type="PROSITE" id="PS50297">
    <property type="entry name" value="ANK_REP_REGION"/>
    <property type="match status" value="9"/>
</dbReference>
<feature type="repeat" description="ANK" evidence="3">
    <location>
        <begin position="627"/>
        <end position="659"/>
    </location>
</feature>
<dbReference type="InterPro" id="IPR011009">
    <property type="entry name" value="Kinase-like_dom_sf"/>
</dbReference>
<feature type="repeat" description="ANK" evidence="3">
    <location>
        <begin position="428"/>
        <end position="460"/>
    </location>
</feature>
<dbReference type="Ensembl" id="ENSHHUT00000023565.1">
    <property type="protein sequence ID" value="ENSHHUP00000022704.1"/>
    <property type="gene ID" value="ENSHHUG00000014229.1"/>
</dbReference>
<name>A0A4W5LA85_9TELE</name>
<evidence type="ECO:0000259" key="4">
    <source>
        <dbReference type="PROSITE" id="PS50011"/>
    </source>
</evidence>
<dbReference type="Gene3D" id="1.25.40.20">
    <property type="entry name" value="Ankyrin repeat-containing domain"/>
    <property type="match status" value="4"/>
</dbReference>
<dbReference type="PROSITE" id="PS50011">
    <property type="entry name" value="PROTEIN_KINASE_DOM"/>
    <property type="match status" value="1"/>
</dbReference>
<accession>A0A4W5LA85</accession>
<keyword evidence="1" id="KW-0677">Repeat</keyword>
<evidence type="ECO:0000256" key="2">
    <source>
        <dbReference type="ARBA" id="ARBA00023043"/>
    </source>
</evidence>
<evidence type="ECO:0000256" key="1">
    <source>
        <dbReference type="ARBA" id="ARBA00022737"/>
    </source>
</evidence>
<protein>
    <submittedName>
        <fullName evidence="5">Ankyrin repeat and kinase domain containing 1</fullName>
    </submittedName>
</protein>
<dbReference type="Pfam" id="PF07714">
    <property type="entry name" value="PK_Tyr_Ser-Thr"/>
    <property type="match status" value="1"/>
</dbReference>
<dbReference type="GO" id="GO:0004672">
    <property type="term" value="F:protein kinase activity"/>
    <property type="evidence" value="ECO:0007669"/>
    <property type="project" value="InterPro"/>
</dbReference>
<dbReference type="SUPFAM" id="SSF56112">
    <property type="entry name" value="Protein kinase-like (PK-like)"/>
    <property type="match status" value="1"/>
</dbReference>
<dbReference type="PANTHER" id="PTHR24198">
    <property type="entry name" value="ANKYRIN REPEAT AND PROTEIN KINASE DOMAIN-CONTAINING PROTEIN"/>
    <property type="match status" value="1"/>
</dbReference>
<keyword evidence="2 3" id="KW-0040">ANK repeat</keyword>
<proteinExistence type="predicted"/>
<dbReference type="Proteomes" id="UP000314982">
    <property type="component" value="Unassembled WGS sequence"/>
</dbReference>
<dbReference type="GeneTree" id="ENSGT00940000162060"/>
<feature type="repeat" description="ANK" evidence="3">
    <location>
        <begin position="528"/>
        <end position="560"/>
    </location>
</feature>
<dbReference type="Gene3D" id="1.10.510.10">
    <property type="entry name" value="Transferase(Phosphotransferase) domain 1"/>
    <property type="match status" value="1"/>
</dbReference>
<dbReference type="InterPro" id="IPR000719">
    <property type="entry name" value="Prot_kinase_dom"/>
</dbReference>
<dbReference type="Pfam" id="PF12796">
    <property type="entry name" value="Ank_2"/>
    <property type="match status" value="3"/>
</dbReference>
<dbReference type="SUPFAM" id="SSF48403">
    <property type="entry name" value="Ankyrin repeat"/>
    <property type="match status" value="1"/>
</dbReference>
<feature type="repeat" description="ANK" evidence="3">
    <location>
        <begin position="461"/>
        <end position="493"/>
    </location>
</feature>